<feature type="region of interest" description="Disordered" evidence="2">
    <location>
        <begin position="181"/>
        <end position="201"/>
    </location>
</feature>
<evidence type="ECO:0000313" key="5">
    <source>
        <dbReference type="Proteomes" id="UP001164020"/>
    </source>
</evidence>
<keyword evidence="1" id="KW-0175">Coiled coil</keyword>
<organism evidence="4 5">
    <name type="scientific">Jiella pelagia</name>
    <dbReference type="NCBI Taxonomy" id="2986949"/>
    <lineage>
        <taxon>Bacteria</taxon>
        <taxon>Pseudomonadati</taxon>
        <taxon>Pseudomonadota</taxon>
        <taxon>Alphaproteobacteria</taxon>
        <taxon>Hyphomicrobiales</taxon>
        <taxon>Aurantimonadaceae</taxon>
        <taxon>Jiella</taxon>
    </lineage>
</organism>
<evidence type="ECO:0000256" key="1">
    <source>
        <dbReference type="SAM" id="Coils"/>
    </source>
</evidence>
<name>A0ABY7BZX4_9HYPH</name>
<keyword evidence="5" id="KW-1185">Reference proteome</keyword>
<feature type="coiled-coil region" evidence="1">
    <location>
        <begin position="74"/>
        <end position="134"/>
    </location>
</feature>
<dbReference type="SUPFAM" id="SSF58113">
    <property type="entry name" value="Apolipoprotein A-I"/>
    <property type="match status" value="1"/>
</dbReference>
<proteinExistence type="predicted"/>
<sequence>MGGSKFIPIVVALIVGLFIGWLIGPDVDDVSENVDEEIASLREPINQTQASVLSVSEAVSGKLDETSQAVTDAVAGLQTRMDQLGQTIETKTNEITAAVQPQQDQGEDQASQGIAELKTQIEQLQQSVSQISEGQQSGGQGGGDVAQLVQSIGATGAILVPGQSAVFGSGRVSVSEVADGSATLSTGSGEPQDVQAGSSVDLGSGCSVTLAGVASGAAFLSTEGCDGGSGQAAGASEGGEQQAASQGGQQSSGDSSGQDGAEQAAAAAAATSETSGQPAQDSPQTANQGGQQGQSGASGGSGGAVPVGGTASFGETRIFVSGVTDEGATLMVIGGQRQQVATGSSIDAGNGCSITLDSTENNAATLSASGCEGGQGEAQPAGQPDEQEGQPDQQASAEEGQGGGEQQAAAPSGEQAAGAAGGSASQPAAQSGSGETFGAGQTAVFGENRIFVSGVQDNAATLFVVGGAGRTSLDVGQSADIGNGCSVTLDAVNDGRVTISATGCDGGQAGQPDQGEQVDQSSQPQQSGESQAAAPEPAAQPAGVATPQASSAPTETASLGSDATSTGQTKAFGDHKVFVSAVSDQGATLYIVGTGRQVVATGDAVDLGDGCSVTVDQVGGGAALLTGSGC</sequence>
<keyword evidence="3" id="KW-0812">Transmembrane</keyword>
<feature type="compositionally biased region" description="Polar residues" evidence="2">
    <location>
        <begin position="547"/>
        <end position="567"/>
    </location>
</feature>
<accession>A0ABY7BZX4</accession>
<feature type="transmembrane region" description="Helical" evidence="3">
    <location>
        <begin position="7"/>
        <end position="24"/>
    </location>
</feature>
<protein>
    <submittedName>
        <fullName evidence="4">Uncharacterized protein</fullName>
    </submittedName>
</protein>
<feature type="compositionally biased region" description="Low complexity" evidence="2">
    <location>
        <begin position="377"/>
        <end position="399"/>
    </location>
</feature>
<keyword evidence="3" id="KW-0472">Membrane</keyword>
<feature type="compositionally biased region" description="Low complexity" evidence="2">
    <location>
        <begin position="520"/>
        <end position="543"/>
    </location>
</feature>
<dbReference type="RefSeq" id="WP_268880658.1">
    <property type="nucleotide sequence ID" value="NZ_CP114029.1"/>
</dbReference>
<evidence type="ECO:0000256" key="3">
    <source>
        <dbReference type="SAM" id="Phobius"/>
    </source>
</evidence>
<evidence type="ECO:0000313" key="4">
    <source>
        <dbReference type="EMBL" id="WAP68185.1"/>
    </source>
</evidence>
<feature type="compositionally biased region" description="Low complexity" evidence="2">
    <location>
        <begin position="232"/>
        <end position="289"/>
    </location>
</feature>
<keyword evidence="3" id="KW-1133">Transmembrane helix</keyword>
<reference evidence="4" key="1">
    <citation type="submission" date="2022-12" db="EMBL/GenBank/DDBJ databases">
        <title>Jiella pelagia sp. nov., isolated from phosphonate enriched culture of Northwest Pacific surface seawater.</title>
        <authorList>
            <person name="Shin D.Y."/>
            <person name="Hwang C.Y."/>
        </authorList>
    </citation>
    <scope>NUCLEOTIDE SEQUENCE</scope>
    <source>
        <strain evidence="4">HL-NP1</strain>
    </source>
</reference>
<feature type="compositionally biased region" description="Low complexity" evidence="2">
    <location>
        <begin position="406"/>
        <end position="434"/>
    </location>
</feature>
<feature type="region of interest" description="Disordered" evidence="2">
    <location>
        <begin position="226"/>
        <end position="309"/>
    </location>
</feature>
<feature type="region of interest" description="Disordered" evidence="2">
    <location>
        <begin position="365"/>
        <end position="435"/>
    </location>
</feature>
<dbReference type="EMBL" id="CP114029">
    <property type="protein sequence ID" value="WAP68185.1"/>
    <property type="molecule type" value="Genomic_DNA"/>
</dbReference>
<dbReference type="Proteomes" id="UP001164020">
    <property type="component" value="Chromosome"/>
</dbReference>
<feature type="compositionally biased region" description="Gly residues" evidence="2">
    <location>
        <begin position="290"/>
        <end position="306"/>
    </location>
</feature>
<evidence type="ECO:0000256" key="2">
    <source>
        <dbReference type="SAM" id="MobiDB-lite"/>
    </source>
</evidence>
<dbReference type="Gene3D" id="1.20.5.1230">
    <property type="entry name" value="Apolipoprotein A-I"/>
    <property type="match status" value="1"/>
</dbReference>
<gene>
    <name evidence="4" type="ORF">OH818_22880</name>
</gene>
<feature type="region of interest" description="Disordered" evidence="2">
    <location>
        <begin position="503"/>
        <end position="567"/>
    </location>
</feature>